<dbReference type="PATRIC" id="fig|1123501.6.peg.1351"/>
<dbReference type="GO" id="GO:0003824">
    <property type="term" value="F:catalytic activity"/>
    <property type="evidence" value="ECO:0007669"/>
    <property type="project" value="UniProtKB-ARBA"/>
</dbReference>
<dbReference type="Pfam" id="PF00378">
    <property type="entry name" value="ECH_1"/>
    <property type="match status" value="1"/>
</dbReference>
<reference evidence="1 2" key="1">
    <citation type="submission" date="2013-01" db="EMBL/GenBank/DDBJ databases">
        <authorList>
            <person name="Fiebig A."/>
            <person name="Goeker M."/>
            <person name="Klenk H.-P.P."/>
        </authorList>
    </citation>
    <scope>NUCLEOTIDE SEQUENCE [LARGE SCALE GENOMIC DNA]</scope>
    <source>
        <strain evidence="1 2">DSM 24838</strain>
    </source>
</reference>
<dbReference type="RefSeq" id="WP_018303330.1">
    <property type="nucleotide sequence ID" value="NZ_KB902294.1"/>
</dbReference>
<keyword evidence="2" id="KW-1185">Reference proteome</keyword>
<accession>A0A0D0QGJ9</accession>
<protein>
    <submittedName>
        <fullName evidence="1">Enoyl-CoA hydratase/carnithine racemase</fullName>
    </submittedName>
</protein>
<dbReference type="CDD" id="cd06558">
    <property type="entry name" value="crotonase-like"/>
    <property type="match status" value="1"/>
</dbReference>
<name>A0A0D0QGJ9_9RHOB</name>
<dbReference type="EMBL" id="AONG01000007">
    <property type="protein sequence ID" value="KIQ70123.1"/>
    <property type="molecule type" value="Genomic_DNA"/>
</dbReference>
<dbReference type="OrthoDB" id="5730382at2"/>
<proteinExistence type="predicted"/>
<dbReference type="AlphaFoldDB" id="A0A0D0QGJ9"/>
<dbReference type="PANTHER" id="PTHR11941:SF54">
    <property type="entry name" value="ENOYL-COA HYDRATASE, MITOCHONDRIAL"/>
    <property type="match status" value="1"/>
</dbReference>
<dbReference type="InterPro" id="IPR029045">
    <property type="entry name" value="ClpP/crotonase-like_dom_sf"/>
</dbReference>
<dbReference type="PANTHER" id="PTHR11941">
    <property type="entry name" value="ENOYL-COA HYDRATASE-RELATED"/>
    <property type="match status" value="1"/>
</dbReference>
<evidence type="ECO:0000313" key="2">
    <source>
        <dbReference type="Proteomes" id="UP000035100"/>
    </source>
</evidence>
<dbReference type="SUPFAM" id="SSF52096">
    <property type="entry name" value="ClpP/crotonase"/>
    <property type="match status" value="1"/>
</dbReference>
<dbReference type="eggNOG" id="COG1024">
    <property type="taxonomic scope" value="Bacteria"/>
</dbReference>
<organism evidence="1 2">
    <name type="scientific">Wenxinia marina DSM 24838</name>
    <dbReference type="NCBI Taxonomy" id="1123501"/>
    <lineage>
        <taxon>Bacteria</taxon>
        <taxon>Pseudomonadati</taxon>
        <taxon>Pseudomonadota</taxon>
        <taxon>Alphaproteobacteria</taxon>
        <taxon>Rhodobacterales</taxon>
        <taxon>Roseobacteraceae</taxon>
        <taxon>Wenxinia</taxon>
    </lineage>
</organism>
<sequence length="252" mass="26422">MTTDEPIAVTQDGPVARIVLNRPHKRNAVDLATCVALPAAIMALDTDPDVRVVLISGAGPVFCAGADLSERKDRDAAWVRQRRLAAFAAYEAIERCGKPVIALVHGAVVGSGGEIAMAADFIVAAEGTVFRFPEPKWGTVGATQRLQRAIGVRGAKELLFTGRDLPAAEALTRGLVARVVAAADLDAAGRETAAAIAAAPELAIRLTKQAVDLGAATDLTSGIRLELAAIDQNLAAGDWKAGLDRFEKRKKD</sequence>
<dbReference type="STRING" id="1123501.Wenmar_01267"/>
<dbReference type="GO" id="GO:0006635">
    <property type="term" value="P:fatty acid beta-oxidation"/>
    <property type="evidence" value="ECO:0007669"/>
    <property type="project" value="TreeGrafter"/>
</dbReference>
<comment type="caution">
    <text evidence="1">The sequence shown here is derived from an EMBL/GenBank/DDBJ whole genome shotgun (WGS) entry which is preliminary data.</text>
</comment>
<dbReference type="Gene3D" id="3.90.226.10">
    <property type="entry name" value="2-enoyl-CoA Hydratase, Chain A, domain 1"/>
    <property type="match status" value="1"/>
</dbReference>
<dbReference type="Proteomes" id="UP000035100">
    <property type="component" value="Unassembled WGS sequence"/>
</dbReference>
<dbReference type="InterPro" id="IPR001753">
    <property type="entry name" value="Enoyl-CoA_hydra/iso"/>
</dbReference>
<gene>
    <name evidence="1" type="ORF">Wenmar_01267</name>
</gene>
<evidence type="ECO:0000313" key="1">
    <source>
        <dbReference type="EMBL" id="KIQ70123.1"/>
    </source>
</evidence>